<organism evidence="14">
    <name type="scientific">Dermatophagoides farinae</name>
    <name type="common">American house dust mite</name>
    <dbReference type="NCBI Taxonomy" id="6954"/>
    <lineage>
        <taxon>Eukaryota</taxon>
        <taxon>Metazoa</taxon>
        <taxon>Ecdysozoa</taxon>
        <taxon>Arthropoda</taxon>
        <taxon>Chelicerata</taxon>
        <taxon>Arachnida</taxon>
        <taxon>Acari</taxon>
        <taxon>Acariformes</taxon>
        <taxon>Sarcoptiformes</taxon>
        <taxon>Astigmata</taxon>
        <taxon>Psoroptidia</taxon>
        <taxon>Analgoidea</taxon>
        <taxon>Pyroglyphidae</taxon>
        <taxon>Dermatophagoidinae</taxon>
        <taxon>Dermatophagoides</taxon>
    </lineage>
</organism>
<comment type="subcellular location">
    <subcellularLocation>
        <location evidence="1">Membrane</location>
        <topology evidence="1">Multi-pass membrane protein</topology>
    </subcellularLocation>
</comment>
<reference evidence="14" key="1">
    <citation type="submission" date="2020-06" db="EMBL/GenBank/DDBJ databases">
        <authorList>
            <person name="Ji K."/>
            <person name="Li J."/>
        </authorList>
    </citation>
    <scope>NUCLEOTIDE SEQUENCE</scope>
    <source>
        <strain evidence="14">JKM2019</strain>
        <tissue evidence="14">Whole body</tissue>
    </source>
</reference>
<evidence type="ECO:0000256" key="6">
    <source>
        <dbReference type="ARBA" id="ARBA00023002"/>
    </source>
</evidence>
<dbReference type="GO" id="GO:0005811">
    <property type="term" value="C:lipid droplet"/>
    <property type="evidence" value="ECO:0007669"/>
    <property type="project" value="TreeGrafter"/>
</dbReference>
<dbReference type="PRINTS" id="PR00080">
    <property type="entry name" value="SDRFAMILY"/>
</dbReference>
<dbReference type="Pfam" id="PF00106">
    <property type="entry name" value="adh_short"/>
    <property type="match status" value="1"/>
</dbReference>
<dbReference type="GO" id="GO:0052650">
    <property type="term" value="F:all-trans-retinol dehydrogenase (NADP+) activity"/>
    <property type="evidence" value="ECO:0007669"/>
    <property type="project" value="UniProtKB-ARBA"/>
</dbReference>
<dbReference type="GO" id="GO:0016020">
    <property type="term" value="C:membrane"/>
    <property type="evidence" value="ECO:0007669"/>
    <property type="project" value="UniProtKB-SubCell"/>
</dbReference>
<keyword evidence="6" id="KW-0560">Oxidoreductase</keyword>
<keyword evidence="5 13" id="KW-1133">Transmembrane helix</keyword>
<evidence type="ECO:0000256" key="5">
    <source>
        <dbReference type="ARBA" id="ARBA00022989"/>
    </source>
</evidence>
<evidence type="ECO:0000313" key="14">
    <source>
        <dbReference type="EMBL" id="KAH7646259.1"/>
    </source>
</evidence>
<dbReference type="CDD" id="cd05339">
    <property type="entry name" value="17beta-HSDXI-like_SDR_c"/>
    <property type="match status" value="1"/>
</dbReference>
<dbReference type="PANTHER" id="PTHR24322:SF736">
    <property type="entry name" value="RETINOL DEHYDROGENASE 10"/>
    <property type="match status" value="1"/>
</dbReference>
<evidence type="ECO:0000256" key="12">
    <source>
        <dbReference type="RuleBase" id="RU000363"/>
    </source>
</evidence>
<keyword evidence="3 13" id="KW-0812">Transmembrane</keyword>
<dbReference type="SUPFAM" id="SSF51735">
    <property type="entry name" value="NAD(P)-binding Rossmann-fold domains"/>
    <property type="match status" value="1"/>
</dbReference>
<comment type="function">
    <text evidence="9">Catalyzes the reduction of all-trans-retinal to all-trans-retinol in the presence of NADPH.</text>
</comment>
<dbReference type="PRINTS" id="PR00081">
    <property type="entry name" value="GDHRDH"/>
</dbReference>
<dbReference type="InterPro" id="IPR020904">
    <property type="entry name" value="Sc_DH/Rdtase_CS"/>
</dbReference>
<evidence type="ECO:0000256" key="2">
    <source>
        <dbReference type="ARBA" id="ARBA00006484"/>
    </source>
</evidence>
<evidence type="ECO:0000256" key="8">
    <source>
        <dbReference type="ARBA" id="ARBA00023136"/>
    </source>
</evidence>
<comment type="caution">
    <text evidence="14">The sequence shown here is derived from an EMBL/GenBank/DDBJ whole genome shotgun (WGS) entry which is preliminary data.</text>
</comment>
<dbReference type="InterPro" id="IPR002347">
    <property type="entry name" value="SDR_fam"/>
</dbReference>
<keyword evidence="4" id="KW-0521">NADP</keyword>
<evidence type="ECO:0000256" key="3">
    <source>
        <dbReference type="ARBA" id="ARBA00022692"/>
    </source>
</evidence>
<dbReference type="PROSITE" id="PS00061">
    <property type="entry name" value="ADH_SHORT"/>
    <property type="match status" value="1"/>
</dbReference>
<protein>
    <recommendedName>
        <fullName evidence="10">Short-chain dehydrogenase/reductase 3</fullName>
    </recommendedName>
    <alternativeName>
        <fullName evidence="11">Retinal short-chain dehydrogenase/reductase 1</fullName>
    </alternativeName>
</protein>
<evidence type="ECO:0000256" key="7">
    <source>
        <dbReference type="ARBA" id="ARBA00023098"/>
    </source>
</evidence>
<dbReference type="Gene3D" id="3.40.50.720">
    <property type="entry name" value="NAD(P)-binding Rossmann-like Domain"/>
    <property type="match status" value="1"/>
</dbReference>
<reference evidence="14" key="2">
    <citation type="journal article" date="2021" name="World Allergy Organ. J.">
        <title>Chromosome-level assembly of Dermatophagoides farinae genome and transcriptome reveals two novel allergens Der f 37 and Der f 39.</title>
        <authorList>
            <person name="Chen J."/>
            <person name="Cai Z."/>
            <person name="Fan D."/>
            <person name="Hu J."/>
            <person name="Hou Y."/>
            <person name="He Y."/>
            <person name="Zhang Z."/>
            <person name="Zhao Z."/>
            <person name="Gao P."/>
            <person name="Hu W."/>
            <person name="Sun J."/>
            <person name="Li J."/>
            <person name="Ji K."/>
        </authorList>
    </citation>
    <scope>NUCLEOTIDE SEQUENCE</scope>
    <source>
        <strain evidence="14">JKM2019</strain>
    </source>
</reference>
<evidence type="ECO:0000256" key="4">
    <source>
        <dbReference type="ARBA" id="ARBA00022857"/>
    </source>
</evidence>
<evidence type="ECO:0000256" key="10">
    <source>
        <dbReference type="ARBA" id="ARBA00068717"/>
    </source>
</evidence>
<evidence type="ECO:0000256" key="13">
    <source>
        <dbReference type="SAM" id="Phobius"/>
    </source>
</evidence>
<dbReference type="FunFam" id="3.40.50.720:FF:000131">
    <property type="entry name" value="Short-chain dehydrogenase/reductase 3"/>
    <property type="match status" value="1"/>
</dbReference>
<keyword evidence="7" id="KW-0443">Lipid metabolism</keyword>
<evidence type="ECO:0000256" key="1">
    <source>
        <dbReference type="ARBA" id="ARBA00004141"/>
    </source>
</evidence>
<keyword evidence="8 13" id="KW-0472">Membrane</keyword>
<dbReference type="AlphaFoldDB" id="A0A9D4P8Q2"/>
<evidence type="ECO:0000256" key="9">
    <source>
        <dbReference type="ARBA" id="ARBA00059620"/>
    </source>
</evidence>
<proteinExistence type="inferred from homology"/>
<feature type="transmembrane region" description="Helical" evidence="13">
    <location>
        <begin position="15"/>
        <end position="34"/>
    </location>
</feature>
<dbReference type="InterPro" id="IPR036291">
    <property type="entry name" value="NAD(P)-bd_dom_sf"/>
</dbReference>
<sequence length="310" mass="35110">MAQEMKMTKKTSNRFKSFLFILYHVFKNFILFFVPNRLMPKNFKNVNDQCILITGGGSGIGQLMVMKFLKLGAKVIIWDVNVDNLDRTRQMAKGYDEKLFCYRIDLCQKDSIYETAKQVQNDVGPVDILINNAGVVTGKNILDLSDEQIQRTMNVNVISHFFTIRAFLPRMIERKSGHIVTIASLAGELGVALLTDYCASKFAAIGMEQSLHFELAKANLDSQIKTTIVKPWLITTGMFSGAHSDLIPMFSPEYVAQKIVEAILLEKSVLVLPWYLEYMGILLKIFPSKCLIPIYDFLGGFESMDNFTGR</sequence>
<dbReference type="EMBL" id="SDOV01000001">
    <property type="protein sequence ID" value="KAH7646259.1"/>
    <property type="molecule type" value="Genomic_DNA"/>
</dbReference>
<dbReference type="PANTHER" id="PTHR24322">
    <property type="entry name" value="PKSB"/>
    <property type="match status" value="1"/>
</dbReference>
<name>A0A9D4P8Q2_DERFA</name>
<gene>
    <name evidence="14" type="ORF">HUG17_1797</name>
</gene>
<evidence type="ECO:0000256" key="11">
    <source>
        <dbReference type="ARBA" id="ARBA00082544"/>
    </source>
</evidence>
<dbReference type="Proteomes" id="UP000828236">
    <property type="component" value="Unassembled WGS sequence"/>
</dbReference>
<accession>A0A9D4P8Q2</accession>
<comment type="similarity">
    <text evidence="2 12">Belongs to the short-chain dehydrogenases/reductases (SDR) family.</text>
</comment>